<dbReference type="InterPro" id="IPR050585">
    <property type="entry name" value="Xaa-Pro_dipeptidyl-ppase/CocE"/>
</dbReference>
<feature type="domain" description="Xaa-Pro dipeptidyl-peptidase C-terminal" evidence="9">
    <location>
        <begin position="413"/>
        <end position="636"/>
    </location>
</feature>
<dbReference type="PANTHER" id="PTHR43056">
    <property type="entry name" value="PEPTIDASE S9 PROLYL OLIGOPEPTIDASE"/>
    <property type="match status" value="1"/>
</dbReference>
<dbReference type="InterPro" id="IPR005674">
    <property type="entry name" value="CocE/Ser_esterase"/>
</dbReference>
<dbReference type="InterPro" id="IPR013736">
    <property type="entry name" value="Xaa-Pro_dipept_C"/>
</dbReference>
<dbReference type="Pfam" id="PF08530">
    <property type="entry name" value="PepX_C"/>
    <property type="match status" value="1"/>
</dbReference>
<dbReference type="SUPFAM" id="SSF53474">
    <property type="entry name" value="alpha/beta-Hydrolases"/>
    <property type="match status" value="1"/>
</dbReference>
<keyword evidence="11" id="KW-1185">Reference proteome</keyword>
<dbReference type="Gene3D" id="2.60.120.260">
    <property type="entry name" value="Galactose-binding domain-like"/>
    <property type="match status" value="1"/>
</dbReference>
<reference evidence="11" key="1">
    <citation type="submission" date="2016-10" db="EMBL/GenBank/DDBJ databases">
        <authorList>
            <person name="Varghese N."/>
            <person name="Submissions S."/>
        </authorList>
    </citation>
    <scope>NUCLEOTIDE SEQUENCE [LARGE SCALE GENOMIC DNA]</scope>
    <source>
        <strain evidence="11">DSM 23925</strain>
    </source>
</reference>
<name>A0A1I4ZXV0_9FLAO</name>
<dbReference type="EC" id="3.4.14.11" evidence="3"/>
<dbReference type="GO" id="GO:0008239">
    <property type="term" value="F:dipeptidyl-peptidase activity"/>
    <property type="evidence" value="ECO:0007669"/>
    <property type="project" value="UniProtKB-EC"/>
</dbReference>
<evidence type="ECO:0000313" key="10">
    <source>
        <dbReference type="EMBL" id="SFN55018.1"/>
    </source>
</evidence>
<evidence type="ECO:0000256" key="5">
    <source>
        <dbReference type="ARBA" id="ARBA00022670"/>
    </source>
</evidence>
<dbReference type="GO" id="GO:0006508">
    <property type="term" value="P:proteolysis"/>
    <property type="evidence" value="ECO:0007669"/>
    <property type="project" value="UniProtKB-KW"/>
</dbReference>
<evidence type="ECO:0000256" key="8">
    <source>
        <dbReference type="ARBA" id="ARBA00030045"/>
    </source>
</evidence>
<dbReference type="InterPro" id="IPR008252">
    <property type="entry name" value="Pept_S15_Xpro"/>
</dbReference>
<dbReference type="GO" id="GO:0004177">
    <property type="term" value="F:aminopeptidase activity"/>
    <property type="evidence" value="ECO:0007669"/>
    <property type="project" value="UniProtKB-KW"/>
</dbReference>
<dbReference type="SUPFAM" id="SSF49785">
    <property type="entry name" value="Galactose-binding domain-like"/>
    <property type="match status" value="1"/>
</dbReference>
<dbReference type="Pfam" id="PF02129">
    <property type="entry name" value="Peptidase_S15"/>
    <property type="match status" value="1"/>
</dbReference>
<dbReference type="NCBIfam" id="NF003780">
    <property type="entry name" value="PRK05371.1-1"/>
    <property type="match status" value="1"/>
</dbReference>
<evidence type="ECO:0000256" key="4">
    <source>
        <dbReference type="ARBA" id="ARBA00022438"/>
    </source>
</evidence>
<sequence length="651" mass="72258">MDKFKIGKSTINLYELKFIVNPNLRLLIKTANLLSLFLQTIFMKKHSNFLFVLLSFLGLYNIQGQEKAIPVFENGEAQIVEAFSNPDDWVRHDLWVETTFDTDGDGKMDRMHVDVTRPKQTDTEGLKLPIVYESSPYYAGVAGDADGLFWNVNHELGEIEKPRTHVEVKRTGKRPVISNSQIRTWVPRGYIVVHSSSPGTGLSQGAPTVGGPNESLAPKAVIDWLNGRAKGYTTPDGNETVEAFWSTGKVGMTGTSYNGTIPLAAATTGVKGLEAIIPVAPNTSYYHYYRSNGLVRSPGGYLGEDIDVLYDFIHSGDESKRAYNNKTVRDTEMKNGMDRVTGDYNDFWAGRDYLNQMKPMTAALLMSHGFNDWNVMPEHSYRIYQAAKDMGLPVQIYYHQFGHGGPPPLSMMNRWFTHYLHGIDNGVENDAKAWIVRENDDRLKPTAYKDYPNPDAEHVTLHLGKGGKTSGRLSPTTINNQGTEVLTDDATISGTDLAQAKESNNRLLYTLPTLTEDLHISGLAKISVTLASSKPAANLSIWLVSLPWNTEKGAKITDNIITRGWADPQNHKSITESDPLKPGTFYTVNFDLQPDDQVIPKGQQIGLMIFSSDNQFTILPKPGTELTIDLDKTTLQLPIVGGKNGLEKAIK</sequence>
<keyword evidence="6" id="KW-0378">Hydrolase</keyword>
<dbReference type="GO" id="GO:0008236">
    <property type="term" value="F:serine-type peptidase activity"/>
    <property type="evidence" value="ECO:0007669"/>
    <property type="project" value="UniProtKB-KW"/>
</dbReference>
<dbReference type="InterPro" id="IPR029058">
    <property type="entry name" value="AB_hydrolase_fold"/>
</dbReference>
<protein>
    <recommendedName>
        <fullName evidence="3">Xaa-Pro dipeptidyl-peptidase</fullName>
        <ecNumber evidence="3">3.4.14.11</ecNumber>
    </recommendedName>
    <alternativeName>
        <fullName evidence="8">X-prolyl-dipeptidyl aminopeptidase</fullName>
    </alternativeName>
</protein>
<proteinExistence type="inferred from homology"/>
<organism evidence="10 11">
    <name type="scientific">Bizionia echini</name>
    <dbReference type="NCBI Taxonomy" id="649333"/>
    <lineage>
        <taxon>Bacteria</taxon>
        <taxon>Pseudomonadati</taxon>
        <taxon>Bacteroidota</taxon>
        <taxon>Flavobacteriia</taxon>
        <taxon>Flavobacteriales</taxon>
        <taxon>Flavobacteriaceae</taxon>
        <taxon>Bizionia</taxon>
    </lineage>
</organism>
<comment type="catalytic activity">
    <reaction evidence="1">
        <text>Hydrolyzes Xaa-Pro-|- bonds to release unblocked, N-terminal dipeptides from substrates including Ala-Pro-|-p-nitroanilide and (sequentially) Tyr-Pro-|-Phe-Pro-|-Gly-Pro-|-Ile.</text>
        <dbReference type="EC" id="3.4.14.11"/>
    </reaction>
</comment>
<keyword evidence="7" id="KW-0720">Serine protease</keyword>
<evidence type="ECO:0000256" key="6">
    <source>
        <dbReference type="ARBA" id="ARBA00022801"/>
    </source>
</evidence>
<dbReference type="PANTHER" id="PTHR43056:SF10">
    <property type="entry name" value="COCE_NOND FAMILY, PUTATIVE (AFU_ORTHOLOGUE AFUA_7G00600)-RELATED"/>
    <property type="match status" value="1"/>
</dbReference>
<dbReference type="STRING" id="649333.SAMN04487989_1011172"/>
<dbReference type="NCBIfam" id="TIGR00976">
    <property type="entry name" value="CocE_NonD"/>
    <property type="match status" value="1"/>
</dbReference>
<evidence type="ECO:0000256" key="7">
    <source>
        <dbReference type="ARBA" id="ARBA00022825"/>
    </source>
</evidence>
<evidence type="ECO:0000313" key="11">
    <source>
        <dbReference type="Proteomes" id="UP000198705"/>
    </source>
</evidence>
<comment type="similarity">
    <text evidence="2">Belongs to the peptidase S15 family.</text>
</comment>
<evidence type="ECO:0000259" key="9">
    <source>
        <dbReference type="SMART" id="SM00939"/>
    </source>
</evidence>
<dbReference type="AlphaFoldDB" id="A0A1I4ZXV0"/>
<dbReference type="InterPro" id="IPR000383">
    <property type="entry name" value="Xaa-Pro-like_dom"/>
</dbReference>
<evidence type="ECO:0000256" key="2">
    <source>
        <dbReference type="ARBA" id="ARBA00010819"/>
    </source>
</evidence>
<evidence type="ECO:0000256" key="3">
    <source>
        <dbReference type="ARBA" id="ARBA00012463"/>
    </source>
</evidence>
<dbReference type="SMART" id="SM00939">
    <property type="entry name" value="PepX_C"/>
    <property type="match status" value="1"/>
</dbReference>
<dbReference type="Gene3D" id="3.40.50.1820">
    <property type="entry name" value="alpha/beta hydrolase"/>
    <property type="match status" value="1"/>
</dbReference>
<evidence type="ECO:0000256" key="1">
    <source>
        <dbReference type="ARBA" id="ARBA00000123"/>
    </source>
</evidence>
<keyword evidence="5" id="KW-0645">Protease</keyword>
<dbReference type="EMBL" id="FOVN01000001">
    <property type="protein sequence ID" value="SFN55018.1"/>
    <property type="molecule type" value="Genomic_DNA"/>
</dbReference>
<dbReference type="Proteomes" id="UP000198705">
    <property type="component" value="Unassembled WGS sequence"/>
</dbReference>
<accession>A0A1I4ZXV0</accession>
<dbReference type="InterPro" id="IPR008979">
    <property type="entry name" value="Galactose-bd-like_sf"/>
</dbReference>
<keyword evidence="4" id="KW-0031">Aminopeptidase</keyword>
<dbReference type="PRINTS" id="PR00923">
    <property type="entry name" value="LACTOPTASE"/>
</dbReference>
<gene>
    <name evidence="10" type="ORF">SAMN04487989_1011172</name>
</gene>